<sequence length="67" mass="7552">MTYLLKKQRNCFLVLEQNKNKGKACASATMLHAFVLKIEHFTGGMFEREKGIGKISLSICLVYKLTG</sequence>
<evidence type="ECO:0000313" key="2">
    <source>
        <dbReference type="Proteomes" id="UP000199163"/>
    </source>
</evidence>
<gene>
    <name evidence="1" type="ORF">SAMN05192534_102203</name>
</gene>
<accession>A0A1G8AMG5</accession>
<evidence type="ECO:0000313" key="1">
    <source>
        <dbReference type="EMBL" id="SDH21480.1"/>
    </source>
</evidence>
<proteinExistence type="predicted"/>
<reference evidence="1 2" key="1">
    <citation type="submission" date="2016-10" db="EMBL/GenBank/DDBJ databases">
        <authorList>
            <person name="de Groot N.N."/>
        </authorList>
    </citation>
    <scope>NUCLEOTIDE SEQUENCE [LARGE SCALE GENOMIC DNA]</scope>
    <source>
        <strain evidence="1 2">DSM 21632</strain>
    </source>
</reference>
<keyword evidence="2" id="KW-1185">Reference proteome</keyword>
<name>A0A1G8AMG5_9BACI</name>
<dbReference type="Proteomes" id="UP000199163">
    <property type="component" value="Unassembled WGS sequence"/>
</dbReference>
<organism evidence="1 2">
    <name type="scientific">Alteribacillus persepolensis</name>
    <dbReference type="NCBI Taxonomy" id="568899"/>
    <lineage>
        <taxon>Bacteria</taxon>
        <taxon>Bacillati</taxon>
        <taxon>Bacillota</taxon>
        <taxon>Bacilli</taxon>
        <taxon>Bacillales</taxon>
        <taxon>Bacillaceae</taxon>
        <taxon>Alteribacillus</taxon>
    </lineage>
</organism>
<dbReference type="EMBL" id="FNDK01000002">
    <property type="protein sequence ID" value="SDH21480.1"/>
    <property type="molecule type" value="Genomic_DNA"/>
</dbReference>
<dbReference type="AlphaFoldDB" id="A0A1G8AMG5"/>
<protein>
    <submittedName>
        <fullName evidence="1">Uncharacterized protein</fullName>
    </submittedName>
</protein>